<dbReference type="AlphaFoldDB" id="A0A841BLP8"/>
<reference evidence="2 3" key="1">
    <citation type="submission" date="2020-08" db="EMBL/GenBank/DDBJ databases">
        <title>Sequencing the genomes of 1000 actinobacteria strains.</title>
        <authorList>
            <person name="Klenk H.-P."/>
        </authorList>
    </citation>
    <scope>NUCLEOTIDE SEQUENCE [LARGE SCALE GENOMIC DNA]</scope>
    <source>
        <strain evidence="2 3">DSM 45362</strain>
    </source>
</reference>
<dbReference type="Proteomes" id="UP000587527">
    <property type="component" value="Unassembled WGS sequence"/>
</dbReference>
<comment type="caution">
    <text evidence="2">The sequence shown here is derived from an EMBL/GenBank/DDBJ whole genome shotgun (WGS) entry which is preliminary data.</text>
</comment>
<dbReference type="NCBIfam" id="TIGR01167">
    <property type="entry name" value="LPXTG_anchor"/>
    <property type="match status" value="1"/>
</dbReference>
<evidence type="ECO:0000313" key="3">
    <source>
        <dbReference type="Proteomes" id="UP000587527"/>
    </source>
</evidence>
<feature type="transmembrane region" description="Helical" evidence="1">
    <location>
        <begin position="24"/>
        <end position="45"/>
    </location>
</feature>
<dbReference type="EMBL" id="JACHMN010000002">
    <property type="protein sequence ID" value="MBB5868119.1"/>
    <property type="molecule type" value="Genomic_DNA"/>
</dbReference>
<proteinExistence type="predicted"/>
<name>A0A841BLP8_9ACTN</name>
<evidence type="ECO:0000256" key="1">
    <source>
        <dbReference type="SAM" id="Phobius"/>
    </source>
</evidence>
<sequence>MYGSGTAAGGATAGAMLPVTGFNIVWYAVAGFTLVSAGLALLRLLPKRTPAA</sequence>
<organism evidence="2 3">
    <name type="scientific">Allocatelliglobosispora scoriae</name>
    <dbReference type="NCBI Taxonomy" id="643052"/>
    <lineage>
        <taxon>Bacteria</taxon>
        <taxon>Bacillati</taxon>
        <taxon>Actinomycetota</taxon>
        <taxon>Actinomycetes</taxon>
        <taxon>Micromonosporales</taxon>
        <taxon>Micromonosporaceae</taxon>
        <taxon>Allocatelliglobosispora</taxon>
    </lineage>
</organism>
<keyword evidence="1" id="KW-1133">Transmembrane helix</keyword>
<keyword evidence="1" id="KW-0812">Transmembrane</keyword>
<accession>A0A841BLP8</accession>
<keyword evidence="1" id="KW-0472">Membrane</keyword>
<gene>
    <name evidence="2" type="ORF">F4553_001498</name>
</gene>
<keyword evidence="3" id="KW-1185">Reference proteome</keyword>
<evidence type="ECO:0000313" key="2">
    <source>
        <dbReference type="EMBL" id="MBB5868119.1"/>
    </source>
</evidence>
<protein>
    <submittedName>
        <fullName evidence="2">LPXTG-motif cell wall-anchored protein</fullName>
    </submittedName>
</protein>
<dbReference type="RefSeq" id="WP_184833813.1">
    <property type="nucleotide sequence ID" value="NZ_JACHMN010000002.1"/>
</dbReference>